<dbReference type="EMBL" id="LGCL01000033">
    <property type="protein sequence ID" value="KPL74146.1"/>
    <property type="molecule type" value="Genomic_DNA"/>
</dbReference>
<dbReference type="PANTHER" id="PTHR11846">
    <property type="entry name" value="ADENYLOSUCCINATE SYNTHETASE"/>
    <property type="match status" value="1"/>
</dbReference>
<dbReference type="PANTHER" id="PTHR11846:SF0">
    <property type="entry name" value="ADENYLOSUCCINATE SYNTHETASE"/>
    <property type="match status" value="1"/>
</dbReference>
<evidence type="ECO:0000256" key="7">
    <source>
        <dbReference type="ARBA" id="ARBA00023134"/>
    </source>
</evidence>
<keyword evidence="6 8" id="KW-0460">Magnesium</keyword>
<dbReference type="InterPro" id="IPR042109">
    <property type="entry name" value="Adenylosuccinate_synth_dom1"/>
</dbReference>
<feature type="binding site" evidence="8">
    <location>
        <begin position="336"/>
        <end position="338"/>
    </location>
    <ligand>
        <name>GTP</name>
        <dbReference type="ChEBI" id="CHEBI:37565"/>
    </ligand>
</feature>
<dbReference type="GO" id="GO:0000287">
    <property type="term" value="F:magnesium ion binding"/>
    <property type="evidence" value="ECO:0007669"/>
    <property type="project" value="UniProtKB-UniRule"/>
</dbReference>
<dbReference type="Pfam" id="PF00709">
    <property type="entry name" value="Adenylsucc_synt"/>
    <property type="match status" value="1"/>
</dbReference>
<comment type="catalytic activity">
    <reaction evidence="8 10">
        <text>IMP + L-aspartate + GTP = N(6)-(1,2-dicarboxyethyl)-AMP + GDP + phosphate + 2 H(+)</text>
        <dbReference type="Rhea" id="RHEA:15753"/>
        <dbReference type="ChEBI" id="CHEBI:15378"/>
        <dbReference type="ChEBI" id="CHEBI:29991"/>
        <dbReference type="ChEBI" id="CHEBI:37565"/>
        <dbReference type="ChEBI" id="CHEBI:43474"/>
        <dbReference type="ChEBI" id="CHEBI:57567"/>
        <dbReference type="ChEBI" id="CHEBI:58053"/>
        <dbReference type="ChEBI" id="CHEBI:58189"/>
        <dbReference type="EC" id="6.3.4.4"/>
    </reaction>
</comment>
<evidence type="ECO:0000256" key="6">
    <source>
        <dbReference type="ARBA" id="ARBA00022842"/>
    </source>
</evidence>
<dbReference type="EC" id="6.3.4.4" evidence="8 10"/>
<dbReference type="GO" id="GO:0044208">
    <property type="term" value="P:'de novo' AMP biosynthetic process"/>
    <property type="evidence" value="ECO:0007669"/>
    <property type="project" value="UniProtKB-UniRule"/>
</dbReference>
<evidence type="ECO:0000256" key="2">
    <source>
        <dbReference type="ARBA" id="ARBA00022598"/>
    </source>
</evidence>
<feature type="binding site" evidence="8">
    <location>
        <position position="310"/>
    </location>
    <ligand>
        <name>GTP</name>
        <dbReference type="ChEBI" id="CHEBI:37565"/>
    </ligand>
</feature>
<feature type="binding site" description="in other chain" evidence="8">
    <location>
        <position position="225"/>
    </location>
    <ligand>
        <name>IMP</name>
        <dbReference type="ChEBI" id="CHEBI:58053"/>
        <note>ligand shared between dimeric partners</note>
    </ligand>
</feature>
<dbReference type="RefSeq" id="WP_075063686.1">
    <property type="nucleotide sequence ID" value="NZ_LGCL01000033.1"/>
</dbReference>
<proteinExistence type="inferred from homology"/>
<dbReference type="Gene3D" id="1.10.300.10">
    <property type="entry name" value="Adenylosuccinate Synthetase, subunit A, domain 2"/>
    <property type="match status" value="1"/>
</dbReference>
<dbReference type="PATRIC" id="fig|1134406.4.peg.1942"/>
<dbReference type="STRING" id="1134406.ADN00_14200"/>
<keyword evidence="7 8" id="KW-0342">GTP-binding</keyword>
<dbReference type="FunFam" id="1.10.300.10:FF:000001">
    <property type="entry name" value="Adenylosuccinate synthetase"/>
    <property type="match status" value="1"/>
</dbReference>
<evidence type="ECO:0000256" key="9">
    <source>
        <dbReference type="PROSITE-ProRule" id="PRU10134"/>
    </source>
</evidence>
<evidence type="ECO:0000256" key="1">
    <source>
        <dbReference type="ARBA" id="ARBA00011738"/>
    </source>
</evidence>
<evidence type="ECO:0000313" key="12">
    <source>
        <dbReference type="Proteomes" id="UP000050417"/>
    </source>
</evidence>
<evidence type="ECO:0000256" key="4">
    <source>
        <dbReference type="ARBA" id="ARBA00022741"/>
    </source>
</evidence>
<keyword evidence="3 8" id="KW-0479">Metal-binding</keyword>
<dbReference type="SUPFAM" id="SSF52540">
    <property type="entry name" value="P-loop containing nucleoside triphosphate hydrolases"/>
    <property type="match status" value="1"/>
</dbReference>
<feature type="binding site" evidence="8">
    <location>
        <position position="144"/>
    </location>
    <ligand>
        <name>IMP</name>
        <dbReference type="ChEBI" id="CHEBI:58053"/>
        <note>ligand shared between dimeric partners</note>
    </ligand>
</feature>
<evidence type="ECO:0000256" key="3">
    <source>
        <dbReference type="ARBA" id="ARBA00022723"/>
    </source>
</evidence>
<dbReference type="PROSITE" id="PS00513">
    <property type="entry name" value="ADENYLOSUCCIN_SYN_2"/>
    <property type="match status" value="1"/>
</dbReference>
<dbReference type="InterPro" id="IPR018220">
    <property type="entry name" value="Adenylosuccin_syn_GTP-bd"/>
</dbReference>
<dbReference type="NCBIfam" id="TIGR00184">
    <property type="entry name" value="purA"/>
    <property type="match status" value="1"/>
</dbReference>
<comment type="caution">
    <text evidence="11">The sequence shown here is derived from an EMBL/GenBank/DDBJ whole genome shotgun (WGS) entry which is preliminary data.</text>
</comment>
<dbReference type="UniPathway" id="UPA00075">
    <property type="reaction ID" value="UER00335"/>
</dbReference>
<dbReference type="NCBIfam" id="NF002223">
    <property type="entry name" value="PRK01117.1"/>
    <property type="match status" value="1"/>
</dbReference>
<feature type="active site" description="Proton acceptor" evidence="8">
    <location>
        <position position="13"/>
    </location>
</feature>
<feature type="binding site" evidence="8">
    <location>
        <begin position="304"/>
        <end position="310"/>
    </location>
    <ligand>
        <name>substrate</name>
    </ligand>
</feature>
<feature type="active site" evidence="9">
    <location>
        <position position="141"/>
    </location>
</feature>
<dbReference type="GO" id="GO:0005737">
    <property type="term" value="C:cytoplasm"/>
    <property type="evidence" value="ECO:0007669"/>
    <property type="project" value="UniProtKB-SubCell"/>
</dbReference>
<keyword evidence="4 8" id="KW-0547">Nucleotide-binding</keyword>
<evidence type="ECO:0000256" key="5">
    <source>
        <dbReference type="ARBA" id="ARBA00022755"/>
    </source>
</evidence>
<dbReference type="InterPro" id="IPR042111">
    <property type="entry name" value="Adenylosuccinate_synth_dom3"/>
</dbReference>
<dbReference type="HAMAP" id="MF_00011">
    <property type="entry name" value="Adenylosucc_synth"/>
    <property type="match status" value="1"/>
</dbReference>
<feature type="binding site" description="in other chain" evidence="8">
    <location>
        <begin position="38"/>
        <end position="41"/>
    </location>
    <ligand>
        <name>IMP</name>
        <dbReference type="ChEBI" id="CHEBI:58053"/>
        <note>ligand shared between dimeric partners</note>
    </ligand>
</feature>
<organism evidence="11 12">
    <name type="scientific">Ornatilinea apprima</name>
    <dbReference type="NCBI Taxonomy" id="1134406"/>
    <lineage>
        <taxon>Bacteria</taxon>
        <taxon>Bacillati</taxon>
        <taxon>Chloroflexota</taxon>
        <taxon>Anaerolineae</taxon>
        <taxon>Anaerolineales</taxon>
        <taxon>Anaerolineaceae</taxon>
        <taxon>Ornatilinea</taxon>
    </lineage>
</organism>
<feature type="binding site" description="in other chain" evidence="8">
    <location>
        <position position="240"/>
    </location>
    <ligand>
        <name>IMP</name>
        <dbReference type="ChEBI" id="CHEBI:58053"/>
        <note>ligand shared between dimeric partners</note>
    </ligand>
</feature>
<dbReference type="Gene3D" id="3.90.170.10">
    <property type="entry name" value="Adenylosuccinate Synthetase, subunit A, domain 3"/>
    <property type="match status" value="1"/>
</dbReference>
<keyword evidence="8" id="KW-0963">Cytoplasm</keyword>
<evidence type="ECO:0000313" key="11">
    <source>
        <dbReference type="EMBL" id="KPL74146.1"/>
    </source>
</evidence>
<name>A0A0N8GM29_9CHLR</name>
<evidence type="ECO:0000256" key="10">
    <source>
        <dbReference type="RuleBase" id="RU000520"/>
    </source>
</evidence>
<dbReference type="GO" id="GO:0005525">
    <property type="term" value="F:GTP binding"/>
    <property type="evidence" value="ECO:0007669"/>
    <property type="project" value="UniProtKB-UniRule"/>
</dbReference>
<dbReference type="PROSITE" id="PS01266">
    <property type="entry name" value="ADENYLOSUCCIN_SYN_1"/>
    <property type="match status" value="1"/>
</dbReference>
<dbReference type="Proteomes" id="UP000050417">
    <property type="component" value="Unassembled WGS sequence"/>
</dbReference>
<dbReference type="CDD" id="cd03108">
    <property type="entry name" value="AdSS"/>
    <property type="match status" value="1"/>
</dbReference>
<sequence length="424" mass="46621">MTLDILIGMQWGDEGKGRFVDMLSGEADYVARFAGGDNAGHTIRIGERVYKLHLIPSGIIYPQTFGVLGGGMVINPGVLLEEMQMLRGAGVRIEPDRLKISHVAQVITPGHRALDAAREASLGARKIGTTGRGIGPAYEHKARRSNLRFVDLLDARRMEEILRRNLESINAELNGVFQQPALDVEPIVRDYLGYAEQLRPYIADVSEILIDALDAGRYVIAEGAQGALLDIDYGTYPYVTSSSTVAANALVGLGIGLRREARVIGVAKVFQTRVGEGPFPTELRDEIAAYLRGDGSKQWDEFGTTTGRPRRIGWLDGVMLRHVARTNHVDELALTKLDVLSGLEEIKVCVGYAGVQAGQEFLALESAQPVYRSFPGWTGDLQGITRWEDLPSEARVYVEFIEEISGVPARWVSVGPERNQLIRR</sequence>
<feature type="binding site" evidence="8">
    <location>
        <position position="40"/>
    </location>
    <ligand>
        <name>Mg(2+)</name>
        <dbReference type="ChEBI" id="CHEBI:18420"/>
    </ligand>
</feature>
<feature type="binding site" description="in other chain" evidence="8">
    <location>
        <begin position="13"/>
        <end position="16"/>
    </location>
    <ligand>
        <name>IMP</name>
        <dbReference type="ChEBI" id="CHEBI:58053"/>
        <note>ligand shared between dimeric partners</note>
    </ligand>
</feature>
<dbReference type="OrthoDB" id="9807553at2"/>
<comment type="function">
    <text evidence="8">Plays an important role in the de novo pathway of purine nucleotide biosynthesis. Catalyzes the first committed step in the biosynthesis of AMP from IMP.</text>
</comment>
<dbReference type="GO" id="GO:0046040">
    <property type="term" value="P:IMP metabolic process"/>
    <property type="evidence" value="ECO:0007669"/>
    <property type="project" value="TreeGrafter"/>
</dbReference>
<comment type="subunit">
    <text evidence="1 8">Homodimer.</text>
</comment>
<comment type="subcellular location">
    <subcellularLocation>
        <location evidence="8">Cytoplasm</location>
    </subcellularLocation>
</comment>
<dbReference type="InterPro" id="IPR001114">
    <property type="entry name" value="Adenylosuccinate_synthetase"/>
</dbReference>
<comment type="cofactor">
    <cofactor evidence="8">
        <name>Mg(2+)</name>
        <dbReference type="ChEBI" id="CHEBI:18420"/>
    </cofactor>
    <text evidence="8">Binds 1 Mg(2+) ion per subunit.</text>
</comment>
<feature type="binding site" evidence="8">
    <location>
        <begin position="40"/>
        <end position="42"/>
    </location>
    <ligand>
        <name>GTP</name>
        <dbReference type="ChEBI" id="CHEBI:37565"/>
    </ligand>
</feature>
<dbReference type="FunFam" id="3.90.170.10:FF:000001">
    <property type="entry name" value="Adenylosuccinate synthetase"/>
    <property type="match status" value="1"/>
</dbReference>
<comment type="pathway">
    <text evidence="8 10">Purine metabolism; AMP biosynthesis via de novo pathway; AMP from IMP: step 1/2.</text>
</comment>
<dbReference type="Gene3D" id="3.40.440.10">
    <property type="entry name" value="Adenylosuccinate Synthetase, subunit A, domain 1"/>
    <property type="match status" value="1"/>
</dbReference>
<dbReference type="SMART" id="SM00788">
    <property type="entry name" value="Adenylsucc_synt"/>
    <property type="match status" value="1"/>
</dbReference>
<keyword evidence="5 8" id="KW-0658">Purine biosynthesis</keyword>
<accession>A0A0N8GM29</accession>
<keyword evidence="2 8" id="KW-0436">Ligase</keyword>
<dbReference type="InterPro" id="IPR027417">
    <property type="entry name" value="P-loop_NTPase"/>
</dbReference>
<feature type="binding site" evidence="8">
    <location>
        <position position="13"/>
    </location>
    <ligand>
        <name>Mg(2+)</name>
        <dbReference type="ChEBI" id="CHEBI:18420"/>
    </ligand>
</feature>
<feature type="binding site" evidence="8">
    <location>
        <begin position="12"/>
        <end position="18"/>
    </location>
    <ligand>
        <name>GTP</name>
        <dbReference type="ChEBI" id="CHEBI:37565"/>
    </ligand>
</feature>
<feature type="binding site" evidence="8">
    <location>
        <begin position="413"/>
        <end position="415"/>
    </location>
    <ligand>
        <name>GTP</name>
        <dbReference type="ChEBI" id="CHEBI:37565"/>
    </ligand>
</feature>
<protein>
    <recommendedName>
        <fullName evidence="8 10">Adenylosuccinate synthetase</fullName>
        <shortName evidence="8">AMPSase</shortName>
        <shortName evidence="8">AdSS</shortName>
        <ecNumber evidence="8 10">6.3.4.4</ecNumber>
    </recommendedName>
    <alternativeName>
        <fullName evidence="8">IMP--aspartate ligase</fullName>
    </alternativeName>
</protein>
<dbReference type="InterPro" id="IPR042110">
    <property type="entry name" value="Adenylosuccinate_synth_dom2"/>
</dbReference>
<feature type="binding site" description="in other chain" evidence="8">
    <location>
        <position position="130"/>
    </location>
    <ligand>
        <name>IMP</name>
        <dbReference type="ChEBI" id="CHEBI:58053"/>
        <note>ligand shared between dimeric partners</note>
    </ligand>
</feature>
<dbReference type="GO" id="GO:0004019">
    <property type="term" value="F:adenylosuccinate synthase activity"/>
    <property type="evidence" value="ECO:0007669"/>
    <property type="project" value="UniProtKB-UniRule"/>
</dbReference>
<reference evidence="11 12" key="1">
    <citation type="submission" date="2015-07" db="EMBL/GenBank/DDBJ databases">
        <title>Genome sequence of Ornatilinea apprima DSM 23815.</title>
        <authorList>
            <person name="Hemp J."/>
            <person name="Ward L.M."/>
            <person name="Pace L.A."/>
            <person name="Fischer W.W."/>
        </authorList>
    </citation>
    <scope>NUCLEOTIDE SEQUENCE [LARGE SCALE GENOMIC DNA]</scope>
    <source>
        <strain evidence="11 12">P3M-1</strain>
    </source>
</reference>
<dbReference type="InterPro" id="IPR033128">
    <property type="entry name" value="Adenylosuccin_syn_Lys_AS"/>
</dbReference>
<feature type="binding site" description="in other chain" evidence="8">
    <location>
        <position position="308"/>
    </location>
    <ligand>
        <name>IMP</name>
        <dbReference type="ChEBI" id="CHEBI:58053"/>
        <note>ligand shared between dimeric partners</note>
    </ligand>
</feature>
<keyword evidence="12" id="KW-1185">Reference proteome</keyword>
<comment type="similarity">
    <text evidence="8 10">Belongs to the adenylosuccinate synthetase family.</text>
</comment>
<dbReference type="AlphaFoldDB" id="A0A0N8GM29"/>
<evidence type="ECO:0000256" key="8">
    <source>
        <dbReference type="HAMAP-Rule" id="MF_00011"/>
    </source>
</evidence>
<gene>
    <name evidence="8" type="primary">purA</name>
    <name evidence="11" type="ORF">ADN00_14200</name>
</gene>
<feature type="active site" description="Proton donor" evidence="8">
    <location>
        <position position="41"/>
    </location>
</feature>